<proteinExistence type="predicted"/>
<evidence type="ECO:0000313" key="1">
    <source>
        <dbReference type="EMBL" id="KAF8440032.1"/>
    </source>
</evidence>
<keyword evidence="2" id="KW-1185">Reference proteome</keyword>
<dbReference type="EMBL" id="WHUW01000013">
    <property type="protein sequence ID" value="KAF8440032.1"/>
    <property type="molecule type" value="Genomic_DNA"/>
</dbReference>
<sequence>MNPTSWPSSTAIIHEHLNPPKKETRVILFEELMEITKLVGDPFLKCWWDTVLCHRAVSMNGVQHHDITPSNLMYKMDGDRIRGVLIDFDLANR</sequence>
<dbReference type="AlphaFoldDB" id="A0AAD4GEL1"/>
<dbReference type="PROSITE" id="PS00109">
    <property type="entry name" value="PROTEIN_KINASE_TYR"/>
    <property type="match status" value="1"/>
</dbReference>
<evidence type="ECO:0008006" key="3">
    <source>
        <dbReference type="Google" id="ProtNLM"/>
    </source>
</evidence>
<dbReference type="InterPro" id="IPR008266">
    <property type="entry name" value="Tyr_kinase_AS"/>
</dbReference>
<gene>
    <name evidence="1" type="ORF">L210DRAFT_3541495</name>
</gene>
<dbReference type="GO" id="GO:0004672">
    <property type="term" value="F:protein kinase activity"/>
    <property type="evidence" value="ECO:0007669"/>
    <property type="project" value="InterPro"/>
</dbReference>
<dbReference type="SUPFAM" id="SSF56112">
    <property type="entry name" value="Protein kinase-like (PK-like)"/>
    <property type="match status" value="1"/>
</dbReference>
<comment type="caution">
    <text evidence="1">The sequence shown here is derived from an EMBL/GenBank/DDBJ whole genome shotgun (WGS) entry which is preliminary data.</text>
</comment>
<reference evidence="1" key="2">
    <citation type="journal article" date="2020" name="Nat. Commun.">
        <title>Large-scale genome sequencing of mycorrhizal fungi provides insights into the early evolution of symbiotic traits.</title>
        <authorList>
            <person name="Miyauchi S."/>
            <person name="Kiss E."/>
            <person name="Kuo A."/>
            <person name="Drula E."/>
            <person name="Kohler A."/>
            <person name="Sanchez-Garcia M."/>
            <person name="Morin E."/>
            <person name="Andreopoulos B."/>
            <person name="Barry K.W."/>
            <person name="Bonito G."/>
            <person name="Buee M."/>
            <person name="Carver A."/>
            <person name="Chen C."/>
            <person name="Cichocki N."/>
            <person name="Clum A."/>
            <person name="Culley D."/>
            <person name="Crous P.W."/>
            <person name="Fauchery L."/>
            <person name="Girlanda M."/>
            <person name="Hayes R.D."/>
            <person name="Keri Z."/>
            <person name="LaButti K."/>
            <person name="Lipzen A."/>
            <person name="Lombard V."/>
            <person name="Magnuson J."/>
            <person name="Maillard F."/>
            <person name="Murat C."/>
            <person name="Nolan M."/>
            <person name="Ohm R.A."/>
            <person name="Pangilinan J."/>
            <person name="Pereira M.F."/>
            <person name="Perotto S."/>
            <person name="Peter M."/>
            <person name="Pfister S."/>
            <person name="Riley R."/>
            <person name="Sitrit Y."/>
            <person name="Stielow J.B."/>
            <person name="Szollosi G."/>
            <person name="Zifcakova L."/>
            <person name="Stursova M."/>
            <person name="Spatafora J.W."/>
            <person name="Tedersoo L."/>
            <person name="Vaario L.M."/>
            <person name="Yamada A."/>
            <person name="Yan M."/>
            <person name="Wang P."/>
            <person name="Xu J."/>
            <person name="Bruns T."/>
            <person name="Baldrian P."/>
            <person name="Vilgalys R."/>
            <person name="Dunand C."/>
            <person name="Henrissat B."/>
            <person name="Grigoriev I.V."/>
            <person name="Hibbett D."/>
            <person name="Nagy L.G."/>
            <person name="Martin F.M."/>
        </authorList>
    </citation>
    <scope>NUCLEOTIDE SEQUENCE</scope>
    <source>
        <strain evidence="1">BED1</strain>
    </source>
</reference>
<reference evidence="1" key="1">
    <citation type="submission" date="2019-10" db="EMBL/GenBank/DDBJ databases">
        <authorList>
            <consortium name="DOE Joint Genome Institute"/>
            <person name="Kuo A."/>
            <person name="Miyauchi S."/>
            <person name="Kiss E."/>
            <person name="Drula E."/>
            <person name="Kohler A."/>
            <person name="Sanchez-Garcia M."/>
            <person name="Andreopoulos B."/>
            <person name="Barry K.W."/>
            <person name="Bonito G."/>
            <person name="Buee M."/>
            <person name="Carver A."/>
            <person name="Chen C."/>
            <person name="Cichocki N."/>
            <person name="Clum A."/>
            <person name="Culley D."/>
            <person name="Crous P.W."/>
            <person name="Fauchery L."/>
            <person name="Girlanda M."/>
            <person name="Hayes R."/>
            <person name="Keri Z."/>
            <person name="LaButti K."/>
            <person name="Lipzen A."/>
            <person name="Lombard V."/>
            <person name="Magnuson J."/>
            <person name="Maillard F."/>
            <person name="Morin E."/>
            <person name="Murat C."/>
            <person name="Nolan M."/>
            <person name="Ohm R."/>
            <person name="Pangilinan J."/>
            <person name="Pereira M."/>
            <person name="Perotto S."/>
            <person name="Peter M."/>
            <person name="Riley R."/>
            <person name="Sitrit Y."/>
            <person name="Stielow B."/>
            <person name="Szollosi G."/>
            <person name="Zifcakova L."/>
            <person name="Stursova M."/>
            <person name="Spatafora J.W."/>
            <person name="Tedersoo L."/>
            <person name="Vaario L.-M."/>
            <person name="Yamada A."/>
            <person name="Yan M."/>
            <person name="Wang P."/>
            <person name="Xu J."/>
            <person name="Bruns T."/>
            <person name="Baldrian P."/>
            <person name="Vilgalys R."/>
            <person name="Henrissat B."/>
            <person name="Grigoriev I.V."/>
            <person name="Hibbett D."/>
            <person name="Nagy L.G."/>
            <person name="Martin F.M."/>
        </authorList>
    </citation>
    <scope>NUCLEOTIDE SEQUENCE</scope>
    <source>
        <strain evidence="1">BED1</strain>
    </source>
</reference>
<accession>A0AAD4GEL1</accession>
<protein>
    <recommendedName>
        <fullName evidence="3">Fungal-type protein kinase domain-containing protein</fullName>
    </recommendedName>
</protein>
<evidence type="ECO:0000313" key="2">
    <source>
        <dbReference type="Proteomes" id="UP001194468"/>
    </source>
</evidence>
<dbReference type="InterPro" id="IPR011009">
    <property type="entry name" value="Kinase-like_dom_sf"/>
</dbReference>
<organism evidence="1 2">
    <name type="scientific">Boletus edulis BED1</name>
    <dbReference type="NCBI Taxonomy" id="1328754"/>
    <lineage>
        <taxon>Eukaryota</taxon>
        <taxon>Fungi</taxon>
        <taxon>Dikarya</taxon>
        <taxon>Basidiomycota</taxon>
        <taxon>Agaricomycotina</taxon>
        <taxon>Agaricomycetes</taxon>
        <taxon>Agaricomycetidae</taxon>
        <taxon>Boletales</taxon>
        <taxon>Boletineae</taxon>
        <taxon>Boletaceae</taxon>
        <taxon>Boletoideae</taxon>
        <taxon>Boletus</taxon>
    </lineage>
</organism>
<dbReference type="Proteomes" id="UP001194468">
    <property type="component" value="Unassembled WGS sequence"/>
</dbReference>
<name>A0AAD4GEL1_BOLED</name>